<protein>
    <submittedName>
        <fullName evidence="1">Uncharacterized protein</fullName>
    </submittedName>
</protein>
<reference evidence="1" key="1">
    <citation type="journal article" date="2020" name="Nature">
        <title>Giant virus diversity and host interactions through global metagenomics.</title>
        <authorList>
            <person name="Schulz F."/>
            <person name="Roux S."/>
            <person name="Paez-Espino D."/>
            <person name="Jungbluth S."/>
            <person name="Walsh D.A."/>
            <person name="Denef V.J."/>
            <person name="McMahon K.D."/>
            <person name="Konstantinidis K.T."/>
            <person name="Eloe-Fadrosh E.A."/>
            <person name="Kyrpides N.C."/>
            <person name="Woyke T."/>
        </authorList>
    </citation>
    <scope>NUCLEOTIDE SEQUENCE</scope>
    <source>
        <strain evidence="1">GVMAG-M-3300023174-111</strain>
    </source>
</reference>
<evidence type="ECO:0000313" key="1">
    <source>
        <dbReference type="EMBL" id="QHT10835.1"/>
    </source>
</evidence>
<proteinExistence type="predicted"/>
<accession>A0A6C0D555</accession>
<organism evidence="1">
    <name type="scientific">viral metagenome</name>
    <dbReference type="NCBI Taxonomy" id="1070528"/>
    <lineage>
        <taxon>unclassified sequences</taxon>
        <taxon>metagenomes</taxon>
        <taxon>organismal metagenomes</taxon>
    </lineage>
</organism>
<name>A0A6C0D555_9ZZZZ</name>
<dbReference type="EMBL" id="MN739530">
    <property type="protein sequence ID" value="QHT10835.1"/>
    <property type="molecule type" value="Genomic_DNA"/>
</dbReference>
<sequence length="316" mass="37955">MNHTDNTYAHAFHIEKLKTHFNNIITLKQEVSKIKIVVSNKLSDLKKVYNDLTKTNCKKTLLFCLDSFYFQYKTFTLEMEHIDRFRALMNNRMYCDYYKLYNIILDFIKENKTDLEIDEQIVKTYPVYKDLEPFQEYKVEDIKDLHSNILILINQLYLKTETKDEVIDHYNENHRVGFSISNFLNTLSYENRLLREQITLYINYLSFFHISQRKQLNRLHTRMQEFYKEVDDNININRTFSINDITDEDRLHQFYVIGEDVEISNILEDSEFLLENSDKVLDKIDTMLSKNKMDSPVTNNNIVLESVNTEIIHNDE</sequence>
<dbReference type="AlphaFoldDB" id="A0A6C0D555"/>